<accession>A0ABX9MLH9</accession>
<organism evidence="1 2">
    <name type="scientific">Meiothermus hypogaeus</name>
    <dbReference type="NCBI Taxonomy" id="884155"/>
    <lineage>
        <taxon>Bacteria</taxon>
        <taxon>Thermotogati</taxon>
        <taxon>Deinococcota</taxon>
        <taxon>Deinococci</taxon>
        <taxon>Thermales</taxon>
        <taxon>Thermaceae</taxon>
        <taxon>Meiothermus</taxon>
    </lineage>
</organism>
<name>A0ABX9MLH9_9DEIN</name>
<dbReference type="Proteomes" id="UP000265443">
    <property type="component" value="Unassembled WGS sequence"/>
</dbReference>
<evidence type="ECO:0000313" key="1">
    <source>
        <dbReference type="EMBL" id="RIH76009.1"/>
    </source>
</evidence>
<evidence type="ECO:0000313" key="2">
    <source>
        <dbReference type="Proteomes" id="UP000265443"/>
    </source>
</evidence>
<sequence length="76" mass="8026">MDQLTNPAFAIAEIAGDLGDGLTFGQQPEGLPASAFDGVLGLAIEGMEVIRMVPQLQFQARAALVFGELHDTILID</sequence>
<keyword evidence="2" id="KW-1185">Reference proteome</keyword>
<proteinExistence type="predicted"/>
<reference evidence="1 2" key="1">
    <citation type="submission" date="2018-08" db="EMBL/GenBank/DDBJ databases">
        <title>Meiothermus hypogaeus DSM 23238 genome sequencing project.</title>
        <authorList>
            <person name="Da Costa M.S."/>
            <person name="Albuquerque L."/>
            <person name="Raposo P."/>
            <person name="Froufe H.J.C."/>
            <person name="Barroso C.S."/>
            <person name="Egas C."/>
        </authorList>
    </citation>
    <scope>NUCLEOTIDE SEQUENCE [LARGE SCALE GENOMIC DNA]</scope>
    <source>
        <strain evidence="1 2">DSM 23238</strain>
    </source>
</reference>
<gene>
    <name evidence="1" type="ORF">Mhypo_02679</name>
</gene>
<dbReference type="EMBL" id="QWKY01000061">
    <property type="protein sequence ID" value="RIH76009.1"/>
    <property type="molecule type" value="Genomic_DNA"/>
</dbReference>
<protein>
    <submittedName>
        <fullName evidence="1">Uncharacterized protein</fullName>
    </submittedName>
</protein>
<comment type="caution">
    <text evidence="1">The sequence shown here is derived from an EMBL/GenBank/DDBJ whole genome shotgun (WGS) entry which is preliminary data.</text>
</comment>